<dbReference type="Proteomes" id="UP000075424">
    <property type="component" value="Unassembled WGS sequence"/>
</dbReference>
<accession>A0A150MSX1</accession>
<reference evidence="2 3" key="1">
    <citation type="submission" date="2016-01" db="EMBL/GenBank/DDBJ databases">
        <title>Draft Genome Sequences of Seven Thermophilic Sporeformers Isolated from Foods.</title>
        <authorList>
            <person name="Berendsen E.M."/>
            <person name="Wells-Bennik M.H."/>
            <person name="Krawcyk A.O."/>
            <person name="De Jong A."/>
            <person name="Holsappel S."/>
            <person name="Eijlander R.T."/>
            <person name="Kuipers O.P."/>
        </authorList>
    </citation>
    <scope>NUCLEOTIDE SEQUENCE [LARGE SCALE GENOMIC DNA]</scope>
    <source>
        <strain evidence="2 3">B4109</strain>
    </source>
</reference>
<name>A0A150MSX1_GEOSE</name>
<gene>
    <name evidence="2" type="ORF">B4109_0745</name>
</gene>
<dbReference type="AlphaFoldDB" id="A0A150MSX1"/>
<keyword evidence="1" id="KW-1133">Transmembrane helix</keyword>
<organism evidence="2 3">
    <name type="scientific">Geobacillus stearothermophilus</name>
    <name type="common">Bacillus stearothermophilus</name>
    <dbReference type="NCBI Taxonomy" id="1422"/>
    <lineage>
        <taxon>Bacteria</taxon>
        <taxon>Bacillati</taxon>
        <taxon>Bacillota</taxon>
        <taxon>Bacilli</taxon>
        <taxon>Bacillales</taxon>
        <taxon>Anoxybacillaceae</taxon>
        <taxon>Geobacillus</taxon>
    </lineage>
</organism>
<keyword evidence="1" id="KW-0472">Membrane</keyword>
<evidence type="ECO:0000256" key="1">
    <source>
        <dbReference type="SAM" id="Phobius"/>
    </source>
</evidence>
<protein>
    <submittedName>
        <fullName evidence="2">Uncharacterized protein</fullName>
    </submittedName>
</protein>
<proteinExistence type="predicted"/>
<sequence>MGEWILQFGNIVVQGENLLLISGLLISYVMFYYGIKVLKL</sequence>
<comment type="caution">
    <text evidence="2">The sequence shown here is derived from an EMBL/GenBank/DDBJ whole genome shotgun (WGS) entry which is preliminary data.</text>
</comment>
<dbReference type="PATRIC" id="fig|1422.18.peg.2975"/>
<keyword evidence="1" id="KW-0812">Transmembrane</keyword>
<evidence type="ECO:0000313" key="3">
    <source>
        <dbReference type="Proteomes" id="UP000075424"/>
    </source>
</evidence>
<dbReference type="EMBL" id="LQYV01000050">
    <property type="protein sequence ID" value="KYD27435.1"/>
    <property type="molecule type" value="Genomic_DNA"/>
</dbReference>
<feature type="transmembrane region" description="Helical" evidence="1">
    <location>
        <begin position="18"/>
        <end position="35"/>
    </location>
</feature>
<evidence type="ECO:0000313" key="2">
    <source>
        <dbReference type="EMBL" id="KYD27435.1"/>
    </source>
</evidence>